<name>A0ABP9P862_9ACTN</name>
<protein>
    <submittedName>
        <fullName evidence="5">Glycosyltransferase</fullName>
    </submittedName>
</protein>
<comment type="caution">
    <text evidence="5">The sequence shown here is derived from an EMBL/GenBank/DDBJ whole genome shotgun (WGS) entry which is preliminary data.</text>
</comment>
<organism evidence="5 6">
    <name type="scientific">Nocardioides marinquilinus</name>
    <dbReference type="NCBI Taxonomy" id="1210400"/>
    <lineage>
        <taxon>Bacteria</taxon>
        <taxon>Bacillati</taxon>
        <taxon>Actinomycetota</taxon>
        <taxon>Actinomycetes</taxon>
        <taxon>Propionibacteriales</taxon>
        <taxon>Nocardioidaceae</taxon>
        <taxon>Nocardioides</taxon>
    </lineage>
</organism>
<dbReference type="Gene3D" id="3.40.50.2000">
    <property type="entry name" value="Glycogen Phosphorylase B"/>
    <property type="match status" value="2"/>
</dbReference>
<sequence>MSHDPGAPTVVVVGPGWRFTSGVSYYTCRLVNALAGSMPTHALLMRQLLPTVLYPGRRRVGLRVHDLDYADGVEVYDGVDWWWGRSMRGATRFVGAERPHVVVLQWWTGAVLHSYLRLARTAQRRGARVVMEWHEVQDTGEAAVPGVERYVRRLMRRLLRRVDAHVVHSAHDLALLERAYAISAGGAPVTVVPHGPYDHVRTSESDSEPSEPSEPSELSDASGPAEGPVRLLYFGVIRPYKGLEHLVAAFEALPDDVRAGLHLTIVGETWEGWDAPLDAVGRSPARDRITVVNRYVTDAEAQRHFAAADAVVLPYLRSSSSGPLHMAMAAGLPVVLSSVGGLVEATAGYDGVRFVPPADVPALSAALASLPEVRGRRFADPRSWTTTVDSYRRLFEELADVA</sequence>
<feature type="region of interest" description="Disordered" evidence="3">
    <location>
        <begin position="193"/>
        <end position="224"/>
    </location>
</feature>
<gene>
    <name evidence="5" type="ORF">GCM10023340_03370</name>
</gene>
<dbReference type="SUPFAM" id="SSF53756">
    <property type="entry name" value="UDP-Glycosyltransferase/glycogen phosphorylase"/>
    <property type="match status" value="1"/>
</dbReference>
<dbReference type="EMBL" id="BAABKG010000001">
    <property type="protein sequence ID" value="GAA5141522.1"/>
    <property type="molecule type" value="Genomic_DNA"/>
</dbReference>
<dbReference type="InterPro" id="IPR028098">
    <property type="entry name" value="Glyco_trans_4-like_N"/>
</dbReference>
<keyword evidence="1" id="KW-0328">Glycosyltransferase</keyword>
<evidence type="ECO:0000256" key="2">
    <source>
        <dbReference type="ARBA" id="ARBA00022679"/>
    </source>
</evidence>
<dbReference type="Proteomes" id="UP001500221">
    <property type="component" value="Unassembled WGS sequence"/>
</dbReference>
<evidence type="ECO:0000313" key="6">
    <source>
        <dbReference type="Proteomes" id="UP001500221"/>
    </source>
</evidence>
<dbReference type="PANTHER" id="PTHR12526">
    <property type="entry name" value="GLYCOSYLTRANSFERASE"/>
    <property type="match status" value="1"/>
</dbReference>
<feature type="compositionally biased region" description="Low complexity" evidence="3">
    <location>
        <begin position="213"/>
        <end position="222"/>
    </location>
</feature>
<reference evidence="6" key="1">
    <citation type="journal article" date="2019" name="Int. J. Syst. Evol. Microbiol.">
        <title>The Global Catalogue of Microorganisms (GCM) 10K type strain sequencing project: providing services to taxonomists for standard genome sequencing and annotation.</title>
        <authorList>
            <consortium name="The Broad Institute Genomics Platform"/>
            <consortium name="The Broad Institute Genome Sequencing Center for Infectious Disease"/>
            <person name="Wu L."/>
            <person name="Ma J."/>
        </authorList>
    </citation>
    <scope>NUCLEOTIDE SEQUENCE [LARGE SCALE GENOMIC DNA]</scope>
    <source>
        <strain evidence="6">JCM 18459</strain>
    </source>
</reference>
<feature type="domain" description="Glycosyltransferase subfamily 4-like N-terminal" evidence="4">
    <location>
        <begin position="22"/>
        <end position="194"/>
    </location>
</feature>
<evidence type="ECO:0000259" key="4">
    <source>
        <dbReference type="Pfam" id="PF13579"/>
    </source>
</evidence>
<dbReference type="Pfam" id="PF13579">
    <property type="entry name" value="Glyco_trans_4_4"/>
    <property type="match status" value="1"/>
</dbReference>
<dbReference type="RefSeq" id="WP_345453833.1">
    <property type="nucleotide sequence ID" value="NZ_BAABKG010000001.1"/>
</dbReference>
<keyword evidence="6" id="KW-1185">Reference proteome</keyword>
<dbReference type="Pfam" id="PF13692">
    <property type="entry name" value="Glyco_trans_1_4"/>
    <property type="match status" value="1"/>
</dbReference>
<accession>A0ABP9P862</accession>
<keyword evidence="2" id="KW-0808">Transferase</keyword>
<evidence type="ECO:0000256" key="1">
    <source>
        <dbReference type="ARBA" id="ARBA00022676"/>
    </source>
</evidence>
<evidence type="ECO:0000313" key="5">
    <source>
        <dbReference type="EMBL" id="GAA5141522.1"/>
    </source>
</evidence>
<proteinExistence type="predicted"/>
<evidence type="ECO:0000256" key="3">
    <source>
        <dbReference type="SAM" id="MobiDB-lite"/>
    </source>
</evidence>